<evidence type="ECO:0000313" key="9">
    <source>
        <dbReference type="EMBL" id="TFW41073.1"/>
    </source>
</evidence>
<evidence type="ECO:0000256" key="7">
    <source>
        <dbReference type="ARBA" id="ARBA00023315"/>
    </source>
</evidence>
<evidence type="ECO:0000313" key="10">
    <source>
        <dbReference type="Proteomes" id="UP000297322"/>
    </source>
</evidence>
<feature type="domain" description="AlgX/AlgJ SGNH hydrolase-like" evidence="8">
    <location>
        <begin position="147"/>
        <end position="335"/>
    </location>
</feature>
<evidence type="ECO:0000256" key="1">
    <source>
        <dbReference type="ARBA" id="ARBA00004418"/>
    </source>
</evidence>
<gene>
    <name evidence="9" type="ORF">E4T65_23085</name>
</gene>
<dbReference type="AlphaFoldDB" id="A0A4Y9T9J2"/>
<keyword evidence="7" id="KW-0012">Acyltransferase</keyword>
<name>A0A4Y9T9J2_PSEFL</name>
<keyword evidence="3" id="KW-0808">Transferase</keyword>
<evidence type="ECO:0000256" key="4">
    <source>
        <dbReference type="ARBA" id="ARBA00022729"/>
    </source>
</evidence>
<dbReference type="UniPathway" id="UPA00286"/>
<dbReference type="GO" id="GO:0042597">
    <property type="term" value="C:periplasmic space"/>
    <property type="evidence" value="ECO:0007669"/>
    <property type="project" value="UniProtKB-SubCell"/>
</dbReference>
<comment type="subcellular location">
    <subcellularLocation>
        <location evidence="1">Periplasm</location>
    </subcellularLocation>
</comment>
<evidence type="ECO:0000256" key="6">
    <source>
        <dbReference type="ARBA" id="ARBA00022841"/>
    </source>
</evidence>
<comment type="caution">
    <text evidence="9">The sequence shown here is derived from an EMBL/GenBank/DDBJ whole genome shotgun (WGS) entry which is preliminary data.</text>
</comment>
<keyword evidence="4" id="KW-0732">Signal</keyword>
<proteinExistence type="predicted"/>
<reference evidence="9 10" key="1">
    <citation type="submission" date="2019-03" db="EMBL/GenBank/DDBJ databases">
        <title>Biocontrol and xenobiotic degradation properties of endophytic Pseudomonas fluorescens strain BRZ63.</title>
        <authorList>
            <person name="Chlebek D.A."/>
            <person name="Pinski A."/>
            <person name="Zur J.P."/>
            <person name="Michalska J."/>
            <person name="Hupert-Kocurek K.T."/>
        </authorList>
    </citation>
    <scope>NUCLEOTIDE SEQUENCE [LARGE SCALE GENOMIC DNA]</scope>
    <source>
        <strain evidence="9 10">BRZ63</strain>
    </source>
</reference>
<evidence type="ECO:0000259" key="8">
    <source>
        <dbReference type="Pfam" id="PF16822"/>
    </source>
</evidence>
<dbReference type="Proteomes" id="UP000297322">
    <property type="component" value="Unassembled WGS sequence"/>
</dbReference>
<organism evidence="9 10">
    <name type="scientific">Pseudomonas fluorescens</name>
    <dbReference type="NCBI Taxonomy" id="294"/>
    <lineage>
        <taxon>Bacteria</taxon>
        <taxon>Pseudomonadati</taxon>
        <taxon>Pseudomonadota</taxon>
        <taxon>Gammaproteobacteria</taxon>
        <taxon>Pseudomonadales</taxon>
        <taxon>Pseudomonadaceae</taxon>
        <taxon>Pseudomonas</taxon>
    </lineage>
</organism>
<dbReference type="RefSeq" id="WP_135196845.1">
    <property type="nucleotide sequence ID" value="NZ_SPVI01000016.1"/>
</dbReference>
<evidence type="ECO:0000256" key="2">
    <source>
        <dbReference type="ARBA" id="ARBA00005182"/>
    </source>
</evidence>
<keyword evidence="6" id="KW-0016">Alginate biosynthesis</keyword>
<protein>
    <recommendedName>
        <fullName evidence="8">AlgX/AlgJ SGNH hydrolase-like domain-containing protein</fullName>
    </recommendedName>
</protein>
<dbReference type="GO" id="GO:0016746">
    <property type="term" value="F:acyltransferase activity"/>
    <property type="evidence" value="ECO:0007669"/>
    <property type="project" value="UniProtKB-KW"/>
</dbReference>
<keyword evidence="5" id="KW-0574">Periplasm</keyword>
<evidence type="ECO:0000256" key="5">
    <source>
        <dbReference type="ARBA" id="ARBA00022764"/>
    </source>
</evidence>
<dbReference type="Pfam" id="PF16822">
    <property type="entry name" value="ALGX"/>
    <property type="match status" value="1"/>
</dbReference>
<dbReference type="GO" id="GO:0042121">
    <property type="term" value="P:alginic acid biosynthetic process"/>
    <property type="evidence" value="ECO:0007669"/>
    <property type="project" value="UniProtKB-UniPathway"/>
</dbReference>
<sequence length="389" mass="44672">MVIVCAVFIVSFIPTLLAILPSLTEGNRVTSTVSSNYLNKFSDWYSAKVEPVQELRKLQTFPSTWVGGPVDLDKNYANFEKWFSDNLGLRNLMIRGKNELDYQLFRSSSRVYFGKDNEIYGRNLVDRRIPAMEAMLRTQANRDIIHRGIVYFSDEMKAQGVTVIVVMPMQKPYFYSARLPFFAPELPEKTNFMALYKDLSVDSQLHMVDVYGILNSIKDDYQIFYTQDFHWTEAAALSVSKDVVNRIAALEGTHNRWNHDIKIEEKPYVGSDARFSARLDSSRTATEPFIVPDWPVTHQKIQLNPKVTGFEFETDDLSDKGLLPATCMYGNSFSDGMVQSGISEYFQRFTKIDRERPLSDIPKLVSGKCKYLIVQILDISTGHWMSFKK</sequence>
<dbReference type="InterPro" id="IPR031811">
    <property type="entry name" value="ALGX/ALGJ_SGNH-like"/>
</dbReference>
<comment type="pathway">
    <text evidence="2">Glycan biosynthesis; alginate biosynthesis.</text>
</comment>
<accession>A0A4Y9T9J2</accession>
<dbReference type="EMBL" id="SPVI01000016">
    <property type="protein sequence ID" value="TFW41073.1"/>
    <property type="molecule type" value="Genomic_DNA"/>
</dbReference>
<evidence type="ECO:0000256" key="3">
    <source>
        <dbReference type="ARBA" id="ARBA00022679"/>
    </source>
</evidence>